<dbReference type="Proteomes" id="UP000032141">
    <property type="component" value="Unassembled WGS sequence"/>
</dbReference>
<evidence type="ECO:0000313" key="2">
    <source>
        <dbReference type="EnsemblPlants" id="Bo00858s050.1"/>
    </source>
</evidence>
<name>A0A0D2ZRP3_BRAOL</name>
<reference evidence="2" key="1">
    <citation type="journal article" date="2014" name="Genome Biol.">
        <title>Transcriptome and methylome profiling reveals relics of genome dominance in the mesopolyploid Brassica oleracea.</title>
        <authorList>
            <person name="Parkin I.A."/>
            <person name="Koh C."/>
            <person name="Tang H."/>
            <person name="Robinson S.J."/>
            <person name="Kagale S."/>
            <person name="Clarke W.E."/>
            <person name="Town C.D."/>
            <person name="Nixon J."/>
            <person name="Krishnakumar V."/>
            <person name="Bidwell S.L."/>
            <person name="Denoeud F."/>
            <person name="Belcram H."/>
            <person name="Links M.G."/>
            <person name="Just J."/>
            <person name="Clarke C."/>
            <person name="Bender T."/>
            <person name="Huebert T."/>
            <person name="Mason A.S."/>
            <person name="Pires J.C."/>
            <person name="Barker G."/>
            <person name="Moore J."/>
            <person name="Walley P.G."/>
            <person name="Manoli S."/>
            <person name="Batley J."/>
            <person name="Edwards D."/>
            <person name="Nelson M.N."/>
            <person name="Wang X."/>
            <person name="Paterson A.H."/>
            <person name="King G."/>
            <person name="Bancroft I."/>
            <person name="Chalhoub B."/>
            <person name="Sharpe A.G."/>
        </authorList>
    </citation>
    <scope>NUCLEOTIDE SEQUENCE [LARGE SCALE GENOMIC DNA]</scope>
    <source>
        <strain evidence="2">cv. TO1000</strain>
    </source>
</reference>
<dbReference type="AlphaFoldDB" id="A0A0D2ZRP3"/>
<organism evidence="2 3">
    <name type="scientific">Brassica oleracea var. oleracea</name>
    <dbReference type="NCBI Taxonomy" id="109376"/>
    <lineage>
        <taxon>Eukaryota</taxon>
        <taxon>Viridiplantae</taxon>
        <taxon>Streptophyta</taxon>
        <taxon>Embryophyta</taxon>
        <taxon>Tracheophyta</taxon>
        <taxon>Spermatophyta</taxon>
        <taxon>Magnoliopsida</taxon>
        <taxon>eudicotyledons</taxon>
        <taxon>Gunneridae</taxon>
        <taxon>Pentapetalae</taxon>
        <taxon>rosids</taxon>
        <taxon>malvids</taxon>
        <taxon>Brassicales</taxon>
        <taxon>Brassicaceae</taxon>
        <taxon>Brassiceae</taxon>
        <taxon>Brassica</taxon>
    </lineage>
</organism>
<dbReference type="Gramene" id="Bo00858s050.1">
    <property type="protein sequence ID" value="Bo00858s050.1"/>
    <property type="gene ID" value="Bo00858s050"/>
</dbReference>
<keyword evidence="3" id="KW-1185">Reference proteome</keyword>
<reference evidence="2" key="2">
    <citation type="submission" date="2015-06" db="UniProtKB">
        <authorList>
            <consortium name="EnsemblPlants"/>
        </authorList>
    </citation>
    <scope>IDENTIFICATION</scope>
</reference>
<feature type="region of interest" description="Disordered" evidence="1">
    <location>
        <begin position="113"/>
        <end position="152"/>
    </location>
</feature>
<sequence length="152" mass="18175">MLLSFAMGVVTSSFSRKFLHRNLYLHQRIPWWTGCLKANRSGPSRGFSRRCPVPRRPLLLLPRLQAVQIRPRKNLMRKVKMKNLHQRQNKIPRVLKMIVVAMNPVLMNQRVKMRKKPQKKKSSDVEMVDVEMKQPKKVQQRFRCSPHLKQWR</sequence>
<accession>A0A0D2ZRP3</accession>
<dbReference type="HOGENOM" id="CLU_1724859_0_0_1"/>
<evidence type="ECO:0000256" key="1">
    <source>
        <dbReference type="SAM" id="MobiDB-lite"/>
    </source>
</evidence>
<dbReference type="EnsemblPlants" id="Bo00858s050.1">
    <property type="protein sequence ID" value="Bo00858s050.1"/>
    <property type="gene ID" value="Bo00858s050"/>
</dbReference>
<evidence type="ECO:0000313" key="3">
    <source>
        <dbReference type="Proteomes" id="UP000032141"/>
    </source>
</evidence>
<feature type="compositionally biased region" description="Basic residues" evidence="1">
    <location>
        <begin position="135"/>
        <end position="152"/>
    </location>
</feature>
<proteinExistence type="predicted"/>
<protein>
    <submittedName>
        <fullName evidence="2">Uncharacterized protein</fullName>
    </submittedName>
</protein>